<organism evidence="1 2">
    <name type="scientific">Discostella pseudostelligera</name>
    <dbReference type="NCBI Taxonomy" id="259834"/>
    <lineage>
        <taxon>Eukaryota</taxon>
        <taxon>Sar</taxon>
        <taxon>Stramenopiles</taxon>
        <taxon>Ochrophyta</taxon>
        <taxon>Bacillariophyta</taxon>
        <taxon>Coscinodiscophyceae</taxon>
        <taxon>Thalassiosirophycidae</taxon>
        <taxon>Stephanodiscales</taxon>
        <taxon>Stephanodiscaceae</taxon>
        <taxon>Discostella</taxon>
    </lineage>
</organism>
<protein>
    <recommendedName>
        <fullName evidence="3">BACK domain-containing protein</fullName>
    </recommendedName>
</protein>
<dbReference type="Gene3D" id="1.25.40.420">
    <property type="match status" value="1"/>
</dbReference>
<accession>A0ABD3M655</accession>
<dbReference type="EMBL" id="JALLBG020000200">
    <property type="protein sequence ID" value="KAL3759438.1"/>
    <property type="molecule type" value="Genomic_DNA"/>
</dbReference>
<proteinExistence type="predicted"/>
<reference evidence="1 2" key="1">
    <citation type="submission" date="2024-10" db="EMBL/GenBank/DDBJ databases">
        <title>Updated reference genomes for cyclostephanoid diatoms.</title>
        <authorList>
            <person name="Roberts W.R."/>
            <person name="Alverson A.J."/>
        </authorList>
    </citation>
    <scope>NUCLEOTIDE SEQUENCE [LARGE SCALE GENOMIC DNA]</scope>
    <source>
        <strain evidence="1 2">AJA232-27</strain>
    </source>
</reference>
<name>A0ABD3M655_9STRA</name>
<keyword evidence="2" id="KW-1185">Reference proteome</keyword>
<gene>
    <name evidence="1" type="ORF">ACHAWU_000737</name>
</gene>
<comment type="caution">
    <text evidence="1">The sequence shown here is derived from an EMBL/GenBank/DDBJ whole genome shotgun (WGS) entry which is preliminary data.</text>
</comment>
<evidence type="ECO:0000313" key="1">
    <source>
        <dbReference type="EMBL" id="KAL3759438.1"/>
    </source>
</evidence>
<dbReference type="Proteomes" id="UP001530293">
    <property type="component" value="Unassembled WGS sequence"/>
</dbReference>
<evidence type="ECO:0000313" key="2">
    <source>
        <dbReference type="Proteomes" id="UP001530293"/>
    </source>
</evidence>
<sequence length="488" mass="54515">MLLSLSYPIPSNSYSYPSTSATSSIPAFTAALFQSSSITVIQTRGILILMSDQFQILFSCQTQKMDVTLEGKDRVSVPASKSILASNSHVLEDIFYKQEACQYYDAGASKLVIGFCTNEVIRAAVHHCFCGGELPPDFDITTPSEDVARKLAQLDHLSKVFKLCALGEVTYRALRKLINRRPVLACAIFDELSYREGKGAVDSIKRYALDTMRDMPMDTLLSGGVQWMTEESVEAIMQDQDMDVDEFYMFKILKAWAGADADNRFATARQLARHIQLTFIQPELLMSQVKESGYFDNGKIAEAVKLISDGLANRDPNEMERVLVEGAGTEIVNGIYCRVDGGELGMGEEEVLFVKEADDGFSDVGLYLWGTRWHIAMCVDFSNSFYSCEDPPDKSPHEFVPALNWVVEHGGADPVPTCTYLPNTRFARISVPSKNYVESIILAPNLEEMLDPSIAEKRRSSYFDKSINDVAEKRTLTLEQMMNLPQDR</sequence>
<dbReference type="AlphaFoldDB" id="A0ABD3M655"/>
<evidence type="ECO:0008006" key="3">
    <source>
        <dbReference type="Google" id="ProtNLM"/>
    </source>
</evidence>